<proteinExistence type="predicted"/>
<reference evidence="1 2" key="1">
    <citation type="submission" date="2018-08" db="EMBL/GenBank/DDBJ databases">
        <title>Recombination of ecologically and evolutionarily significant loci maintains genetic cohesion in the Pseudomonas syringae species complex.</title>
        <authorList>
            <person name="Dillon M."/>
            <person name="Thakur S."/>
            <person name="Almeida R.N.D."/>
            <person name="Weir B.S."/>
            <person name="Guttman D.S."/>
        </authorList>
    </citation>
    <scope>NUCLEOTIDE SEQUENCE [LARGE SCALE GENOMIC DNA]</scope>
    <source>
        <strain evidence="1 2">ICMP 11281</strain>
    </source>
</reference>
<dbReference type="Proteomes" id="UP000271631">
    <property type="component" value="Unassembled WGS sequence"/>
</dbReference>
<gene>
    <name evidence="1" type="ORF">ALP13_03770</name>
</gene>
<accession>A0A3M3GP96</accession>
<name>A0A3M3GP96_PSEYM</name>
<evidence type="ECO:0000313" key="1">
    <source>
        <dbReference type="EMBL" id="RMV27990.1"/>
    </source>
</evidence>
<dbReference type="RefSeq" id="WP_054070541.1">
    <property type="nucleotide sequence ID" value="NZ_JAEVFP010000152.1"/>
</dbReference>
<dbReference type="AlphaFoldDB" id="A0A3M3GP96"/>
<evidence type="ECO:0000313" key="2">
    <source>
        <dbReference type="Proteomes" id="UP000271631"/>
    </source>
</evidence>
<dbReference type="EMBL" id="RBUQ01000355">
    <property type="protein sequence ID" value="RMV27990.1"/>
    <property type="molecule type" value="Genomic_DNA"/>
</dbReference>
<comment type="caution">
    <text evidence="1">The sequence shown here is derived from an EMBL/GenBank/DDBJ whole genome shotgun (WGS) entry which is preliminary data.</text>
</comment>
<organism evidence="1 2">
    <name type="scientific">Pseudomonas syringae pv. maculicola</name>
    <dbReference type="NCBI Taxonomy" id="59511"/>
    <lineage>
        <taxon>Bacteria</taxon>
        <taxon>Pseudomonadati</taxon>
        <taxon>Pseudomonadota</taxon>
        <taxon>Gammaproteobacteria</taxon>
        <taxon>Pseudomonadales</taxon>
        <taxon>Pseudomonadaceae</taxon>
        <taxon>Pseudomonas</taxon>
    </lineage>
</organism>
<sequence>MKTLSYRRFDYKGFHSIGTCFVRVRIKDDGSIVCLIAQLRNYYGTSVTNVIEEIMLGVVQRLGSEKAFPRAFSSGDKLYEDSVWVEHYAEGIGFSPEGSWAIVTLDEGNNPDWEYVSLDSVVARSGVELDFFALSDEDLHFKR</sequence>
<protein>
    <submittedName>
        <fullName evidence="1">Uncharacterized protein</fullName>
    </submittedName>
</protein>